<organism evidence="2 3">
    <name type="scientific">Vibrio toranzoniae</name>
    <dbReference type="NCBI Taxonomy" id="1194427"/>
    <lineage>
        <taxon>Bacteria</taxon>
        <taxon>Pseudomonadati</taxon>
        <taxon>Pseudomonadota</taxon>
        <taxon>Gammaproteobacteria</taxon>
        <taxon>Vibrionales</taxon>
        <taxon>Vibrionaceae</taxon>
        <taxon>Vibrio</taxon>
    </lineage>
</organism>
<evidence type="ECO:0000313" key="2">
    <source>
        <dbReference type="EMBL" id="KWT98690.1"/>
    </source>
</evidence>
<protein>
    <submittedName>
        <fullName evidence="2">Uncharacterized protein</fullName>
    </submittedName>
</protein>
<proteinExistence type="predicted"/>
<comment type="caution">
    <text evidence="2">The sequence shown here is derived from an EMBL/GenBank/DDBJ whole genome shotgun (WGS) entry which is preliminary data.</text>
</comment>
<dbReference type="AlphaFoldDB" id="A0A109D4G7"/>
<dbReference type="GeneID" id="300180236"/>
<name>A0A109D4G7_9VIBR</name>
<keyword evidence="1" id="KW-0472">Membrane</keyword>
<reference evidence="2 3" key="1">
    <citation type="submission" date="2015-11" db="EMBL/GenBank/DDBJ databases">
        <title>Draft WGS of Vibrio toranzoniae.</title>
        <authorList>
            <person name="Lasa A."/>
            <person name="Romalde J.L."/>
        </authorList>
    </citation>
    <scope>NUCLEOTIDE SEQUENCE [LARGE SCALE GENOMIC DNA]</scope>
    <source>
        <strain evidence="2 3">Vb 10.8</strain>
    </source>
</reference>
<keyword evidence="1" id="KW-1133">Transmembrane helix</keyword>
<dbReference type="Proteomes" id="UP000057389">
    <property type="component" value="Unassembled WGS sequence"/>
</dbReference>
<dbReference type="RefSeq" id="WP_060469825.1">
    <property type="nucleotide sequence ID" value="NZ_AP025515.1"/>
</dbReference>
<dbReference type="EMBL" id="LMXU01000056">
    <property type="protein sequence ID" value="KWT98690.1"/>
    <property type="molecule type" value="Genomic_DNA"/>
</dbReference>
<dbReference type="OrthoDB" id="9844892at2"/>
<keyword evidence="3" id="KW-1185">Reference proteome</keyword>
<evidence type="ECO:0000256" key="1">
    <source>
        <dbReference type="SAM" id="Phobius"/>
    </source>
</evidence>
<gene>
    <name evidence="2" type="ORF">APQ14_19740</name>
</gene>
<keyword evidence="1" id="KW-0812">Transmembrane</keyword>
<sequence length="220" mass="25734">MHFGGNILINMKEIIFTAILSALLTVAGSYYLMSSQLTAEQDYWLNRQTQELAEKKLNKQVELLESFNDIYLNLQLQSLKAMTGTAKFKADLHLCYQAVELKSSEYNCDTKVEEHLKEKQRYQQQVYKLSVLMQMFPLYFSDEVTSKVPVIHAAVVKNNEKLFELSRYEVKGKYLDTEATVYFEREMETSPDFEEARTEVIDTMLREIQNSERSLYRSAR</sequence>
<evidence type="ECO:0000313" key="3">
    <source>
        <dbReference type="Proteomes" id="UP000057389"/>
    </source>
</evidence>
<feature type="transmembrane region" description="Helical" evidence="1">
    <location>
        <begin position="14"/>
        <end position="33"/>
    </location>
</feature>
<accession>A0A109D4G7</accession>